<evidence type="ECO:0000313" key="3">
    <source>
        <dbReference type="Proteomes" id="UP000305948"/>
    </source>
</evidence>
<dbReference type="AlphaFoldDB" id="A0A5C3MK48"/>
<evidence type="ECO:0000313" key="2">
    <source>
        <dbReference type="EMBL" id="TFK45620.1"/>
    </source>
</evidence>
<keyword evidence="3" id="KW-1185">Reference proteome</keyword>
<protein>
    <submittedName>
        <fullName evidence="2">Uncharacterized protein</fullName>
    </submittedName>
</protein>
<dbReference type="Proteomes" id="UP000305948">
    <property type="component" value="Unassembled WGS sequence"/>
</dbReference>
<dbReference type="EMBL" id="ML213539">
    <property type="protein sequence ID" value="TFK45620.1"/>
    <property type="molecule type" value="Genomic_DNA"/>
</dbReference>
<feature type="region of interest" description="Disordered" evidence="1">
    <location>
        <begin position="132"/>
        <end position="153"/>
    </location>
</feature>
<proteinExistence type="predicted"/>
<evidence type="ECO:0000256" key="1">
    <source>
        <dbReference type="SAM" id="MobiDB-lite"/>
    </source>
</evidence>
<accession>A0A5C3MK48</accession>
<name>A0A5C3MK48_9AGAM</name>
<sequence>MSGSPWQRGMLRNSSDQMFLSLYLADKMVLGLVEAEVAPASGFQHDALLVTPHGQPTRVIGSTPTYYPATGAACKTSIGGSRLLAEADCICEQTARDRGVVCRFGGARARTVKMSPQAQAGPGFRALLQSFNDTQNSREREPSLPSGQQRRLS</sequence>
<reference evidence="2 3" key="1">
    <citation type="journal article" date="2019" name="Nat. Ecol. Evol.">
        <title>Megaphylogeny resolves global patterns of mushroom evolution.</title>
        <authorList>
            <person name="Varga T."/>
            <person name="Krizsan K."/>
            <person name="Foldi C."/>
            <person name="Dima B."/>
            <person name="Sanchez-Garcia M."/>
            <person name="Sanchez-Ramirez S."/>
            <person name="Szollosi G.J."/>
            <person name="Szarkandi J.G."/>
            <person name="Papp V."/>
            <person name="Albert L."/>
            <person name="Andreopoulos W."/>
            <person name="Angelini C."/>
            <person name="Antonin V."/>
            <person name="Barry K.W."/>
            <person name="Bougher N.L."/>
            <person name="Buchanan P."/>
            <person name="Buyck B."/>
            <person name="Bense V."/>
            <person name="Catcheside P."/>
            <person name="Chovatia M."/>
            <person name="Cooper J."/>
            <person name="Damon W."/>
            <person name="Desjardin D."/>
            <person name="Finy P."/>
            <person name="Geml J."/>
            <person name="Haridas S."/>
            <person name="Hughes K."/>
            <person name="Justo A."/>
            <person name="Karasinski D."/>
            <person name="Kautmanova I."/>
            <person name="Kiss B."/>
            <person name="Kocsube S."/>
            <person name="Kotiranta H."/>
            <person name="LaButti K.M."/>
            <person name="Lechner B.E."/>
            <person name="Liimatainen K."/>
            <person name="Lipzen A."/>
            <person name="Lukacs Z."/>
            <person name="Mihaltcheva S."/>
            <person name="Morgado L.N."/>
            <person name="Niskanen T."/>
            <person name="Noordeloos M.E."/>
            <person name="Ohm R.A."/>
            <person name="Ortiz-Santana B."/>
            <person name="Ovrebo C."/>
            <person name="Racz N."/>
            <person name="Riley R."/>
            <person name="Savchenko A."/>
            <person name="Shiryaev A."/>
            <person name="Soop K."/>
            <person name="Spirin V."/>
            <person name="Szebenyi C."/>
            <person name="Tomsovsky M."/>
            <person name="Tulloss R.E."/>
            <person name="Uehling J."/>
            <person name="Grigoriev I.V."/>
            <person name="Vagvolgyi C."/>
            <person name="Papp T."/>
            <person name="Martin F.M."/>
            <person name="Miettinen O."/>
            <person name="Hibbett D.S."/>
            <person name="Nagy L.G."/>
        </authorList>
    </citation>
    <scope>NUCLEOTIDE SEQUENCE [LARGE SCALE GENOMIC DNA]</scope>
    <source>
        <strain evidence="2 3">OMC1185</strain>
    </source>
</reference>
<organism evidence="2 3">
    <name type="scientific">Heliocybe sulcata</name>
    <dbReference type="NCBI Taxonomy" id="5364"/>
    <lineage>
        <taxon>Eukaryota</taxon>
        <taxon>Fungi</taxon>
        <taxon>Dikarya</taxon>
        <taxon>Basidiomycota</taxon>
        <taxon>Agaricomycotina</taxon>
        <taxon>Agaricomycetes</taxon>
        <taxon>Gloeophyllales</taxon>
        <taxon>Gloeophyllaceae</taxon>
        <taxon>Heliocybe</taxon>
    </lineage>
</organism>
<gene>
    <name evidence="2" type="ORF">OE88DRAFT_1729583</name>
</gene>